<dbReference type="AlphaFoldDB" id="A7SAU9"/>
<dbReference type="InterPro" id="IPR016090">
    <property type="entry name" value="PLA2-like_dom"/>
</dbReference>
<protein>
    <recommendedName>
        <fullName evidence="8">Phospholipase A2-like central domain-containing protein</fullName>
    </recommendedName>
</protein>
<dbReference type="eggNOG" id="KOG4087">
    <property type="taxonomic scope" value="Eukaryota"/>
</dbReference>
<feature type="non-terminal residue" evidence="9">
    <location>
        <position position="1"/>
    </location>
</feature>
<dbReference type="InterPro" id="IPR036444">
    <property type="entry name" value="PLipase_A2_dom_sf"/>
</dbReference>
<dbReference type="OMA" id="ECDMHIC"/>
<dbReference type="OrthoDB" id="5841574at2759"/>
<dbReference type="GO" id="GO:0005509">
    <property type="term" value="F:calcium ion binding"/>
    <property type="evidence" value="ECO:0007669"/>
    <property type="project" value="InterPro"/>
</dbReference>
<evidence type="ECO:0000256" key="2">
    <source>
        <dbReference type="ARBA" id="ARBA00022525"/>
    </source>
</evidence>
<dbReference type="PhylomeDB" id="A7SAU9"/>
<dbReference type="GO" id="GO:0005576">
    <property type="term" value="C:extracellular region"/>
    <property type="evidence" value="ECO:0007669"/>
    <property type="project" value="UniProtKB-SubCell"/>
</dbReference>
<evidence type="ECO:0000256" key="7">
    <source>
        <dbReference type="RuleBase" id="RU003654"/>
    </source>
</evidence>
<feature type="disulfide bond" evidence="6">
    <location>
        <begin position="44"/>
        <end position="107"/>
    </location>
</feature>
<keyword evidence="10" id="KW-1185">Reference proteome</keyword>
<dbReference type="SUPFAM" id="SSF48619">
    <property type="entry name" value="Phospholipase A2, PLA2"/>
    <property type="match status" value="1"/>
</dbReference>
<feature type="active site" evidence="4">
    <location>
        <position position="101"/>
    </location>
</feature>
<organism evidence="9 10">
    <name type="scientific">Nematostella vectensis</name>
    <name type="common">Starlet sea anemone</name>
    <dbReference type="NCBI Taxonomy" id="45351"/>
    <lineage>
        <taxon>Eukaryota</taxon>
        <taxon>Metazoa</taxon>
        <taxon>Cnidaria</taxon>
        <taxon>Anthozoa</taxon>
        <taxon>Hexacorallia</taxon>
        <taxon>Actiniaria</taxon>
        <taxon>Edwardsiidae</taxon>
        <taxon>Nematostella</taxon>
    </lineage>
</organism>
<accession>A7SAU9</accession>
<dbReference type="SMART" id="SM00085">
    <property type="entry name" value="PA2c"/>
    <property type="match status" value="1"/>
</dbReference>
<dbReference type="GO" id="GO:0004623">
    <property type="term" value="F:phospholipase A2 activity"/>
    <property type="evidence" value="ECO:0007669"/>
    <property type="project" value="InterPro"/>
</dbReference>
<name>A7SAU9_NEMVE</name>
<dbReference type="Pfam" id="PF00068">
    <property type="entry name" value="Phospholip_A2_1"/>
    <property type="match status" value="1"/>
</dbReference>
<dbReference type="GO" id="GO:0050482">
    <property type="term" value="P:arachidonate secretion"/>
    <property type="evidence" value="ECO:0007669"/>
    <property type="project" value="InterPro"/>
</dbReference>
<feature type="disulfide bond" evidence="6">
    <location>
        <begin position="61"/>
        <end position="93"/>
    </location>
</feature>
<keyword evidence="2" id="KW-0964">Secreted</keyword>
<dbReference type="PROSITE" id="PS00118">
    <property type="entry name" value="PA2_HIS"/>
    <property type="match status" value="1"/>
</dbReference>
<gene>
    <name evidence="9" type="ORF">NEMVEDRAFT_v1g111416</name>
</gene>
<evidence type="ECO:0000256" key="1">
    <source>
        <dbReference type="ARBA" id="ARBA00004613"/>
    </source>
</evidence>
<keyword evidence="5" id="KW-0106">Calcium</keyword>
<feature type="binding site" evidence="5">
    <location>
        <position position="49"/>
    </location>
    <ligand>
        <name>Ca(2+)</name>
        <dbReference type="ChEBI" id="CHEBI:29108"/>
    </ligand>
</feature>
<feature type="disulfide bond" evidence="6">
    <location>
        <begin position="29"/>
        <end position="45"/>
    </location>
</feature>
<keyword evidence="3 6" id="KW-1015">Disulfide bond</keyword>
<feature type="domain" description="Phospholipase A2-like central" evidence="8">
    <location>
        <begin position="3"/>
        <end position="126"/>
    </location>
</feature>
<evidence type="ECO:0000256" key="6">
    <source>
        <dbReference type="PIRSR" id="PIRSR601211-3"/>
    </source>
</evidence>
<keyword evidence="5" id="KW-0479">Metal-binding</keyword>
<dbReference type="KEGG" id="nve:5510814"/>
<dbReference type="Proteomes" id="UP000001593">
    <property type="component" value="Unassembled WGS sequence"/>
</dbReference>
<comment type="similarity">
    <text evidence="7">Belongs to the phospholipase A2 family.</text>
</comment>
<evidence type="ECO:0000256" key="3">
    <source>
        <dbReference type="ARBA" id="ARBA00023157"/>
    </source>
</evidence>
<feature type="disulfide bond" evidence="6">
    <location>
        <begin position="51"/>
        <end position="100"/>
    </location>
</feature>
<feature type="disulfide bond" evidence="6">
    <location>
        <begin position="81"/>
        <end position="98"/>
    </location>
</feature>
<dbReference type="PANTHER" id="PTHR11716:SF107">
    <property type="entry name" value="PHOSPHOLIPASE A2"/>
    <property type="match status" value="1"/>
</dbReference>
<feature type="non-terminal residue" evidence="9">
    <location>
        <position position="128"/>
    </location>
</feature>
<dbReference type="InterPro" id="IPR033113">
    <property type="entry name" value="PLA2_histidine"/>
</dbReference>
<dbReference type="STRING" id="45351.A7SAU9"/>
<evidence type="ECO:0000313" key="9">
    <source>
        <dbReference type="EMBL" id="EDO39188.1"/>
    </source>
</evidence>
<feature type="binding site" evidence="5">
    <location>
        <position position="32"/>
    </location>
    <ligand>
        <name>Ca(2+)</name>
        <dbReference type="ChEBI" id="CHEBI:29108"/>
    </ligand>
</feature>
<reference evidence="9 10" key="1">
    <citation type="journal article" date="2007" name="Science">
        <title>Sea anemone genome reveals ancestral eumetazoan gene repertoire and genomic organization.</title>
        <authorList>
            <person name="Putnam N.H."/>
            <person name="Srivastava M."/>
            <person name="Hellsten U."/>
            <person name="Dirks B."/>
            <person name="Chapman J."/>
            <person name="Salamov A."/>
            <person name="Terry A."/>
            <person name="Shapiro H."/>
            <person name="Lindquist E."/>
            <person name="Kapitonov V.V."/>
            <person name="Jurka J."/>
            <person name="Genikhovich G."/>
            <person name="Grigoriev I.V."/>
            <person name="Lucas S.M."/>
            <person name="Steele R.E."/>
            <person name="Finnerty J.R."/>
            <person name="Technau U."/>
            <person name="Martindale M.Q."/>
            <person name="Rokhsar D.S."/>
        </authorList>
    </citation>
    <scope>NUCLEOTIDE SEQUENCE [LARGE SCALE GENOMIC DNA]</scope>
    <source>
        <strain evidence="10">CH2 X CH6</strain>
    </source>
</reference>
<feature type="active site" evidence="4">
    <location>
        <position position="48"/>
    </location>
</feature>
<dbReference type="GO" id="GO:0006644">
    <property type="term" value="P:phospholipid metabolic process"/>
    <property type="evidence" value="ECO:0007669"/>
    <property type="project" value="InterPro"/>
</dbReference>
<dbReference type="InParanoid" id="A7SAU9"/>
<evidence type="ECO:0000256" key="4">
    <source>
        <dbReference type="PIRSR" id="PIRSR601211-1"/>
    </source>
</evidence>
<dbReference type="HOGENOM" id="CLU_090683_1_1_1"/>
<evidence type="ECO:0000313" key="10">
    <source>
        <dbReference type="Proteomes" id="UP000001593"/>
    </source>
</evidence>
<dbReference type="InterPro" id="IPR001211">
    <property type="entry name" value="PLA2"/>
</dbReference>
<dbReference type="GO" id="GO:0016042">
    <property type="term" value="P:lipid catabolic process"/>
    <property type="evidence" value="ECO:0007669"/>
    <property type="project" value="InterPro"/>
</dbReference>
<dbReference type="PRINTS" id="PR00389">
    <property type="entry name" value="PHPHLIPASEA2"/>
</dbReference>
<comment type="cofactor">
    <cofactor evidence="5">
        <name>Ca(2+)</name>
        <dbReference type="ChEBI" id="CHEBI:29108"/>
    </cofactor>
    <text evidence="5">Binds 1 Ca(2+) ion per subunit.</text>
</comment>
<comment type="subcellular location">
    <subcellularLocation>
        <location evidence="1">Secreted</location>
    </subcellularLocation>
</comment>
<dbReference type="EMBL" id="DS469611">
    <property type="protein sequence ID" value="EDO39188.1"/>
    <property type="molecule type" value="Genomic_DNA"/>
</dbReference>
<evidence type="ECO:0000256" key="5">
    <source>
        <dbReference type="PIRSR" id="PIRSR601211-2"/>
    </source>
</evidence>
<dbReference type="PANTHER" id="PTHR11716">
    <property type="entry name" value="PHOSPHOLIPASE A2 FAMILY MEMBER"/>
    <property type="match status" value="1"/>
</dbReference>
<dbReference type="Gene3D" id="1.20.90.10">
    <property type="entry name" value="Phospholipase A2 domain"/>
    <property type="match status" value="1"/>
</dbReference>
<evidence type="ECO:0000259" key="8">
    <source>
        <dbReference type="SMART" id="SM00085"/>
    </source>
</evidence>
<feature type="binding site" evidence="5">
    <location>
        <position position="30"/>
    </location>
    <ligand>
        <name>Ca(2+)</name>
        <dbReference type="ChEBI" id="CHEBI:29108"/>
    </ligand>
</feature>
<feature type="binding site" evidence="5">
    <location>
        <position position="28"/>
    </location>
    <ligand>
        <name>Ca(2+)</name>
        <dbReference type="ChEBI" id="CHEBI:29108"/>
    </ligand>
</feature>
<proteinExistence type="inferred from homology"/>
<sequence>KRGALDFYMLSQCITGRDPADFNGYGCYCGLGGEGFALDDLDRCCVKHDNCYGIIQDSGICGLSFNVYTLPYTYSADCKTCDEPSVYWFYGKCRHALCLCDLIAAKCFKETAYNEKYRNYDKGMCTLP</sequence>